<dbReference type="EC" id="2.3.1.-" evidence="1"/>
<feature type="domain" description="Chalcone/stilbene synthase C-terminal" evidence="4">
    <location>
        <begin position="482"/>
        <end position="556"/>
    </location>
</feature>
<dbReference type="GO" id="GO:0016747">
    <property type="term" value="F:acyltransferase activity, transferring groups other than amino-acyl groups"/>
    <property type="evidence" value="ECO:0007669"/>
    <property type="project" value="InterPro"/>
</dbReference>
<evidence type="ECO:0000259" key="5">
    <source>
        <dbReference type="Pfam" id="PF08392"/>
    </source>
</evidence>
<dbReference type="OrthoDB" id="329835at2759"/>
<organism evidence="6 7">
    <name type="scientific">Seminavis robusta</name>
    <dbReference type="NCBI Taxonomy" id="568900"/>
    <lineage>
        <taxon>Eukaryota</taxon>
        <taxon>Sar</taxon>
        <taxon>Stramenopiles</taxon>
        <taxon>Ochrophyta</taxon>
        <taxon>Bacillariophyta</taxon>
        <taxon>Bacillariophyceae</taxon>
        <taxon>Bacillariophycidae</taxon>
        <taxon>Naviculales</taxon>
        <taxon>Naviculaceae</taxon>
        <taxon>Seminavis</taxon>
    </lineage>
</organism>
<dbReference type="Pfam" id="PF08392">
    <property type="entry name" value="FAE1_CUT1_RppA"/>
    <property type="match status" value="1"/>
</dbReference>
<keyword evidence="7" id="KW-1185">Reference proteome</keyword>
<keyword evidence="3" id="KW-1133">Transmembrane helix</keyword>
<dbReference type="Proteomes" id="UP001153069">
    <property type="component" value="Unassembled WGS sequence"/>
</dbReference>
<keyword evidence="1" id="KW-0808">Transferase</keyword>
<keyword evidence="1" id="KW-0012">Acyltransferase</keyword>
<dbReference type="PANTHER" id="PTHR31561">
    <property type="entry name" value="3-KETOACYL-COA SYNTHASE"/>
    <property type="match status" value="1"/>
</dbReference>
<comment type="similarity">
    <text evidence="1">Belongs to the thiolase-like superfamily. Chalcone/stilbene synthases family.</text>
</comment>
<gene>
    <name evidence="6" type="ORF">SEMRO_357_G125520.1</name>
</gene>
<dbReference type="InterPro" id="IPR012392">
    <property type="entry name" value="3-ktacl-CoA_syn"/>
</dbReference>
<dbReference type="EMBL" id="CAICTM010000356">
    <property type="protein sequence ID" value="CAB9508700.1"/>
    <property type="molecule type" value="Genomic_DNA"/>
</dbReference>
<evidence type="ECO:0000256" key="1">
    <source>
        <dbReference type="PIRNR" id="PIRNR036417"/>
    </source>
</evidence>
<feature type="region of interest" description="Disordered" evidence="2">
    <location>
        <begin position="1"/>
        <end position="39"/>
    </location>
</feature>
<dbReference type="AlphaFoldDB" id="A0A9N8DXZ9"/>
<accession>A0A9N8DXZ9</accession>
<protein>
    <recommendedName>
        <fullName evidence="1">3-ketoacyl-CoA synthase</fullName>
        <ecNumber evidence="1">2.3.1.-</ecNumber>
    </recommendedName>
</protein>
<feature type="compositionally biased region" description="Basic and acidic residues" evidence="2">
    <location>
        <begin position="1"/>
        <end position="12"/>
    </location>
</feature>
<dbReference type="InterPro" id="IPR016039">
    <property type="entry name" value="Thiolase-like"/>
</dbReference>
<proteinExistence type="inferred from homology"/>
<dbReference type="SUPFAM" id="SSF53901">
    <property type="entry name" value="Thiolase-like"/>
    <property type="match status" value="2"/>
</dbReference>
<feature type="domain" description="FAE" evidence="5">
    <location>
        <begin position="152"/>
        <end position="443"/>
    </location>
</feature>
<dbReference type="CDD" id="cd00831">
    <property type="entry name" value="CHS_like"/>
    <property type="match status" value="1"/>
</dbReference>
<evidence type="ECO:0000259" key="4">
    <source>
        <dbReference type="Pfam" id="PF02797"/>
    </source>
</evidence>
<dbReference type="Pfam" id="PF02797">
    <property type="entry name" value="Chal_sti_synt_C"/>
    <property type="match status" value="1"/>
</dbReference>
<comment type="pathway">
    <text evidence="1">Lipid metabolism; fatty acid biosynthesis.</text>
</comment>
<keyword evidence="3" id="KW-0812">Transmembrane</keyword>
<feature type="transmembrane region" description="Helical" evidence="3">
    <location>
        <begin position="130"/>
        <end position="149"/>
    </location>
</feature>
<feature type="transmembrane region" description="Helical" evidence="3">
    <location>
        <begin position="70"/>
        <end position="88"/>
    </location>
</feature>
<reference evidence="6" key="1">
    <citation type="submission" date="2020-06" db="EMBL/GenBank/DDBJ databases">
        <authorList>
            <consortium name="Plant Systems Biology data submission"/>
        </authorList>
    </citation>
    <scope>NUCLEOTIDE SEQUENCE</scope>
    <source>
        <strain evidence="6">D6</strain>
    </source>
</reference>
<sequence>MAPRKSTEHLVDENVPTPAAVGDQSTMRRSGSESDFSVAGDANSRQYRVRKSSLIGMIDWTHVIGTQAPYLLFFGVVVLLAQILHQVLMDLGATTQQLSWETVSAVALALKELFIKLYASLFQNHHFFQLFSPAVKTTALALFVGAWMIRMDSPIYLLSFATFKAPDSWKLTHDEVVEVMRRQRCFTDESLAFLRRILERSGTGQATAWPPGIVQSLQDDENGDPVKSDSSMEASRKEAETVIFDVVEQALRKANVKPKEIDVLVINCSLFSPTPSLCAMVMSHFNMRPDVATYNLSGMGCSASLISIDLAKQLLGRHKYGKALVVSTEILTPNFYHGNDRGFLIQNTLFRCGGAAMVLSNNRWDGRRAWYKLLHTVRVQGAGQDAYNCVYETEDANGERGVRLSKDIVKVAGKTMEKNMTTLGPLVLPITEQAKVVVSIASRYIIKALSKTLTANGAESWAMKLPRVKPYVPDFKRGIDHFCVHAGGRAVIDGIEKNMKLENYHSEGSRMALLNYGNTSSSSIWYELEYIQDQQKSNPMKKGDRVMQVAFGSGFKCTSGVWLKL</sequence>
<evidence type="ECO:0000256" key="3">
    <source>
        <dbReference type="SAM" id="Phobius"/>
    </source>
</evidence>
<feature type="region of interest" description="Disordered" evidence="2">
    <location>
        <begin position="207"/>
        <end position="234"/>
    </location>
</feature>
<dbReference type="GO" id="GO:0016020">
    <property type="term" value="C:membrane"/>
    <property type="evidence" value="ECO:0007669"/>
    <property type="project" value="InterPro"/>
</dbReference>
<evidence type="ECO:0000313" key="6">
    <source>
        <dbReference type="EMBL" id="CAB9508700.1"/>
    </source>
</evidence>
<feature type="compositionally biased region" description="Polar residues" evidence="2">
    <location>
        <begin position="23"/>
        <end position="35"/>
    </location>
</feature>
<dbReference type="PIRSF" id="PIRSF036417">
    <property type="entry name" value="3-ktacl-CoA_syn"/>
    <property type="match status" value="1"/>
</dbReference>
<dbReference type="Gene3D" id="3.40.47.10">
    <property type="match status" value="2"/>
</dbReference>
<evidence type="ECO:0000313" key="7">
    <source>
        <dbReference type="Proteomes" id="UP001153069"/>
    </source>
</evidence>
<comment type="caution">
    <text evidence="6">The sequence shown here is derived from an EMBL/GenBank/DDBJ whole genome shotgun (WGS) entry which is preliminary data.</text>
</comment>
<feature type="transmembrane region" description="Helical" evidence="3">
    <location>
        <begin position="100"/>
        <end position="118"/>
    </location>
</feature>
<dbReference type="InterPro" id="IPR012328">
    <property type="entry name" value="Chalcone/stilbene_synt_C"/>
</dbReference>
<keyword evidence="3" id="KW-0472">Membrane</keyword>
<dbReference type="InterPro" id="IPR013601">
    <property type="entry name" value="FAE1_typ3_polyketide_synth"/>
</dbReference>
<evidence type="ECO:0000256" key="2">
    <source>
        <dbReference type="SAM" id="MobiDB-lite"/>
    </source>
</evidence>
<name>A0A9N8DXZ9_9STRA</name>
<dbReference type="GO" id="GO:0006633">
    <property type="term" value="P:fatty acid biosynthetic process"/>
    <property type="evidence" value="ECO:0007669"/>
    <property type="project" value="InterPro"/>
</dbReference>